<dbReference type="OrthoDB" id="8197172at2759"/>
<keyword evidence="4" id="KW-1185">Reference proteome</keyword>
<evidence type="ECO:0000313" key="3">
    <source>
        <dbReference type="EMBL" id="OQV21900.1"/>
    </source>
</evidence>
<feature type="chain" id="PRO_5012212920" description="Chitin-binding type-2 domain-containing protein" evidence="1">
    <location>
        <begin position="23"/>
        <end position="277"/>
    </location>
</feature>
<dbReference type="InterPro" id="IPR036508">
    <property type="entry name" value="Chitin-bd_dom_sf"/>
</dbReference>
<gene>
    <name evidence="3" type="ORF">BV898_04113</name>
</gene>
<proteinExistence type="predicted"/>
<sequence>MFRPIFIISCAVVAGLVCPVAGWSVGGVAIQKQAEPDKTAASEAMIVTATENLAKRKWVADLMKAAHSTQPNYLPVADFCIHMRPGSYGNPNYNCRIYHVCQSDGRFDTMPCPETLKFSDQLQLCDWPKNVDKYCGTINYIQPMIRSASSALFPSILPAPPSPHPTVSPPMLSSQDLKLPEVLVQEVRRHKPISPTKFPAELRLLSSWSSLFPYHLKKQIREMAPVRDRSWARHNRPKNVRSQSFSPVRTFLYARKALGNKYWRSRSVAGSRRYLSP</sequence>
<dbReference type="EMBL" id="MTYJ01000020">
    <property type="protein sequence ID" value="OQV21900.1"/>
    <property type="molecule type" value="Genomic_DNA"/>
</dbReference>
<dbReference type="PROSITE" id="PS50940">
    <property type="entry name" value="CHIT_BIND_II"/>
    <property type="match status" value="1"/>
</dbReference>
<organism evidence="3 4">
    <name type="scientific">Hypsibius exemplaris</name>
    <name type="common">Freshwater tardigrade</name>
    <dbReference type="NCBI Taxonomy" id="2072580"/>
    <lineage>
        <taxon>Eukaryota</taxon>
        <taxon>Metazoa</taxon>
        <taxon>Ecdysozoa</taxon>
        <taxon>Tardigrada</taxon>
        <taxon>Eutardigrada</taxon>
        <taxon>Parachela</taxon>
        <taxon>Hypsibioidea</taxon>
        <taxon>Hypsibiidae</taxon>
        <taxon>Hypsibius</taxon>
    </lineage>
</organism>
<dbReference type="SUPFAM" id="SSF57625">
    <property type="entry name" value="Invertebrate chitin-binding proteins"/>
    <property type="match status" value="1"/>
</dbReference>
<name>A0A1W0X3B8_HYPEX</name>
<accession>A0A1W0X3B8</accession>
<keyword evidence="1" id="KW-0732">Signal</keyword>
<dbReference type="Pfam" id="PF01607">
    <property type="entry name" value="CBM_14"/>
    <property type="match status" value="1"/>
</dbReference>
<dbReference type="InterPro" id="IPR002557">
    <property type="entry name" value="Chitin-bd_dom"/>
</dbReference>
<feature type="domain" description="Chitin-binding type-2" evidence="2">
    <location>
        <begin position="77"/>
        <end position="137"/>
    </location>
</feature>
<dbReference type="Proteomes" id="UP000192578">
    <property type="component" value="Unassembled WGS sequence"/>
</dbReference>
<reference evidence="4" key="1">
    <citation type="submission" date="2017-01" db="EMBL/GenBank/DDBJ databases">
        <title>Comparative genomics of anhydrobiosis in the tardigrade Hypsibius dujardini.</title>
        <authorList>
            <person name="Yoshida Y."/>
            <person name="Koutsovoulos G."/>
            <person name="Laetsch D."/>
            <person name="Stevens L."/>
            <person name="Kumar S."/>
            <person name="Horikawa D."/>
            <person name="Ishino K."/>
            <person name="Komine S."/>
            <person name="Tomita M."/>
            <person name="Blaxter M."/>
            <person name="Arakawa K."/>
        </authorList>
    </citation>
    <scope>NUCLEOTIDE SEQUENCE [LARGE SCALE GENOMIC DNA]</scope>
    <source>
        <strain evidence="4">Z151</strain>
    </source>
</reference>
<evidence type="ECO:0000259" key="2">
    <source>
        <dbReference type="PROSITE" id="PS50940"/>
    </source>
</evidence>
<evidence type="ECO:0000313" key="4">
    <source>
        <dbReference type="Proteomes" id="UP000192578"/>
    </source>
</evidence>
<protein>
    <recommendedName>
        <fullName evidence="2">Chitin-binding type-2 domain-containing protein</fullName>
    </recommendedName>
</protein>
<comment type="caution">
    <text evidence="3">The sequence shown here is derived from an EMBL/GenBank/DDBJ whole genome shotgun (WGS) entry which is preliminary data.</text>
</comment>
<dbReference type="GO" id="GO:0005576">
    <property type="term" value="C:extracellular region"/>
    <property type="evidence" value="ECO:0007669"/>
    <property type="project" value="InterPro"/>
</dbReference>
<dbReference type="AlphaFoldDB" id="A0A1W0X3B8"/>
<dbReference type="GO" id="GO:0008061">
    <property type="term" value="F:chitin binding"/>
    <property type="evidence" value="ECO:0007669"/>
    <property type="project" value="InterPro"/>
</dbReference>
<evidence type="ECO:0000256" key="1">
    <source>
        <dbReference type="SAM" id="SignalP"/>
    </source>
</evidence>
<feature type="signal peptide" evidence="1">
    <location>
        <begin position="1"/>
        <end position="22"/>
    </location>
</feature>
<dbReference type="Gene3D" id="2.170.140.10">
    <property type="entry name" value="Chitin binding domain"/>
    <property type="match status" value="1"/>
</dbReference>